<dbReference type="GO" id="GO:0006355">
    <property type="term" value="P:regulation of DNA-templated transcription"/>
    <property type="evidence" value="ECO:0007669"/>
    <property type="project" value="InterPro"/>
</dbReference>
<dbReference type="Pfam" id="PF00072">
    <property type="entry name" value="Response_reg"/>
    <property type="match status" value="1"/>
</dbReference>
<geneLocation type="plasmid" evidence="8 9">
    <name>unnamed1</name>
</geneLocation>
<dbReference type="GO" id="GO:0000156">
    <property type="term" value="F:phosphorelay response regulator activity"/>
    <property type="evidence" value="ECO:0007669"/>
    <property type="project" value="TreeGrafter"/>
</dbReference>
<dbReference type="SUPFAM" id="SSF52172">
    <property type="entry name" value="CheY-like"/>
    <property type="match status" value="1"/>
</dbReference>
<dbReference type="EMBL" id="CP017148">
    <property type="protein sequence ID" value="AOO85037.1"/>
    <property type="molecule type" value="Genomic_DNA"/>
</dbReference>
<gene>
    <name evidence="8" type="ORF">BHK69_30465</name>
</gene>
<dbReference type="PROSITE" id="PS51755">
    <property type="entry name" value="OMPR_PHOB"/>
    <property type="match status" value="1"/>
</dbReference>
<keyword evidence="1" id="KW-0805">Transcription regulation</keyword>
<feature type="modified residue" description="4-aspartylphosphate" evidence="4">
    <location>
        <position position="51"/>
    </location>
</feature>
<dbReference type="InterPro" id="IPR011006">
    <property type="entry name" value="CheY-like_superfamily"/>
</dbReference>
<feature type="DNA-binding region" description="OmpR/PhoB-type" evidence="5">
    <location>
        <begin position="124"/>
        <end position="220"/>
    </location>
</feature>
<dbReference type="InterPro" id="IPR001789">
    <property type="entry name" value="Sig_transdc_resp-reg_receiver"/>
</dbReference>
<dbReference type="InterPro" id="IPR001867">
    <property type="entry name" value="OmpR/PhoB-type_DNA-bd"/>
</dbReference>
<dbReference type="Proteomes" id="UP000094969">
    <property type="component" value="Plasmid unnamed1"/>
</dbReference>
<name>A0A1D7UCE8_9HYPH</name>
<dbReference type="SMART" id="SM00862">
    <property type="entry name" value="Trans_reg_C"/>
    <property type="match status" value="1"/>
</dbReference>
<keyword evidence="3" id="KW-0804">Transcription</keyword>
<evidence type="ECO:0000259" key="6">
    <source>
        <dbReference type="PROSITE" id="PS50110"/>
    </source>
</evidence>
<dbReference type="InterPro" id="IPR036388">
    <property type="entry name" value="WH-like_DNA-bd_sf"/>
</dbReference>
<dbReference type="CDD" id="cd00383">
    <property type="entry name" value="trans_reg_C"/>
    <property type="match status" value="1"/>
</dbReference>
<dbReference type="PANTHER" id="PTHR48111:SF67">
    <property type="entry name" value="TRANSCRIPTIONAL REGULATORY PROTEIN TCTD"/>
    <property type="match status" value="1"/>
</dbReference>
<dbReference type="GO" id="GO:0000976">
    <property type="term" value="F:transcription cis-regulatory region binding"/>
    <property type="evidence" value="ECO:0007669"/>
    <property type="project" value="TreeGrafter"/>
</dbReference>
<dbReference type="Gene3D" id="1.10.10.10">
    <property type="entry name" value="Winged helix-like DNA-binding domain superfamily/Winged helix DNA-binding domain"/>
    <property type="match status" value="1"/>
</dbReference>
<keyword evidence="8" id="KW-0614">Plasmid</keyword>
<evidence type="ECO:0000256" key="4">
    <source>
        <dbReference type="PROSITE-ProRule" id="PRU00169"/>
    </source>
</evidence>
<evidence type="ECO:0000256" key="3">
    <source>
        <dbReference type="ARBA" id="ARBA00023163"/>
    </source>
</evidence>
<dbReference type="GO" id="GO:0005829">
    <property type="term" value="C:cytosol"/>
    <property type="evidence" value="ECO:0007669"/>
    <property type="project" value="TreeGrafter"/>
</dbReference>
<dbReference type="Gene3D" id="6.10.250.690">
    <property type="match status" value="1"/>
</dbReference>
<feature type="domain" description="Response regulatory" evidence="6">
    <location>
        <begin position="2"/>
        <end position="116"/>
    </location>
</feature>
<keyword evidence="9" id="KW-1185">Reference proteome</keyword>
<evidence type="ECO:0000256" key="2">
    <source>
        <dbReference type="ARBA" id="ARBA00023125"/>
    </source>
</evidence>
<dbReference type="RefSeq" id="WP_069694220.1">
    <property type="nucleotide sequence ID" value="NZ_CP017148.1"/>
</dbReference>
<dbReference type="OrthoDB" id="9802426at2"/>
<evidence type="ECO:0000313" key="9">
    <source>
        <dbReference type="Proteomes" id="UP000094969"/>
    </source>
</evidence>
<accession>A0A1D7UCE8</accession>
<proteinExistence type="predicted"/>
<reference evidence="8 9" key="1">
    <citation type="journal article" date="2015" name="Antonie Van Leeuwenhoek">
        <title>Bosea vaviloviae sp. nov., a new species of slow-growing rhizobia isolated from nodules of the relict species Vavilovia formosa (Stev.) Fed.</title>
        <authorList>
            <person name="Safronova V.I."/>
            <person name="Kuznetsova I.G."/>
            <person name="Sazanova A.L."/>
            <person name="Kimeklis A.K."/>
            <person name="Belimov A.A."/>
            <person name="Andronov E.E."/>
            <person name="Pinaev A.G."/>
            <person name="Chizhevskaya E.P."/>
            <person name="Pukhaev A.R."/>
            <person name="Popov K.P."/>
            <person name="Willems A."/>
            <person name="Tikhonovich I.A."/>
        </authorList>
    </citation>
    <scope>NUCLEOTIDE SEQUENCE [LARGE SCALE GENOMIC DNA]</scope>
    <source>
        <strain evidence="8 9">Vaf18</strain>
        <plasmid evidence="8">unnamed1</plasmid>
    </source>
</reference>
<protein>
    <submittedName>
        <fullName evidence="8">DNA-binding response regulator</fullName>
    </submittedName>
</protein>
<organism evidence="8 9">
    <name type="scientific">Bosea vaviloviae</name>
    <dbReference type="NCBI Taxonomy" id="1526658"/>
    <lineage>
        <taxon>Bacteria</taxon>
        <taxon>Pseudomonadati</taxon>
        <taxon>Pseudomonadota</taxon>
        <taxon>Alphaproteobacteria</taxon>
        <taxon>Hyphomicrobiales</taxon>
        <taxon>Boseaceae</taxon>
        <taxon>Bosea</taxon>
    </lineage>
</organism>
<dbReference type="PANTHER" id="PTHR48111">
    <property type="entry name" value="REGULATOR OF RPOS"/>
    <property type="match status" value="1"/>
</dbReference>
<evidence type="ECO:0000259" key="7">
    <source>
        <dbReference type="PROSITE" id="PS51755"/>
    </source>
</evidence>
<dbReference type="KEGG" id="bvv:BHK69_30465"/>
<keyword evidence="2 5" id="KW-0238">DNA-binding</keyword>
<dbReference type="Gene3D" id="3.40.50.2300">
    <property type="match status" value="1"/>
</dbReference>
<sequence>MRILFVEDSVDQATAVVARLRRSGYAVDWAKDGEHADEFFQQGVYDVVLLDLILPKVDGEVFLGRLRARNSTVPVLVMTARGGLDEKIRILDIGADDYVVKPFDLSEIEARIRALLRRPQGRNSSAMTIGNLVFDLSRRRVEIDGHHVPIGQREFRLLELFLGNLDRILAKDTILDHLFSFDEPAAPNAIELYVSRLRKKLTGTTVEIKTIWGEGYIAEVHEQT</sequence>
<dbReference type="SMART" id="SM00448">
    <property type="entry name" value="REC"/>
    <property type="match status" value="1"/>
</dbReference>
<dbReference type="GO" id="GO:0032993">
    <property type="term" value="C:protein-DNA complex"/>
    <property type="evidence" value="ECO:0007669"/>
    <property type="project" value="TreeGrafter"/>
</dbReference>
<feature type="domain" description="OmpR/PhoB-type" evidence="7">
    <location>
        <begin position="124"/>
        <end position="220"/>
    </location>
</feature>
<dbReference type="PROSITE" id="PS50110">
    <property type="entry name" value="RESPONSE_REGULATORY"/>
    <property type="match status" value="1"/>
</dbReference>
<keyword evidence="4" id="KW-0597">Phosphoprotein</keyword>
<evidence type="ECO:0000313" key="8">
    <source>
        <dbReference type="EMBL" id="AOO85037.1"/>
    </source>
</evidence>
<evidence type="ECO:0000256" key="1">
    <source>
        <dbReference type="ARBA" id="ARBA00023015"/>
    </source>
</evidence>
<evidence type="ECO:0000256" key="5">
    <source>
        <dbReference type="PROSITE-ProRule" id="PRU01091"/>
    </source>
</evidence>
<dbReference type="Pfam" id="PF00486">
    <property type="entry name" value="Trans_reg_C"/>
    <property type="match status" value="1"/>
</dbReference>
<dbReference type="InterPro" id="IPR039420">
    <property type="entry name" value="WalR-like"/>
</dbReference>
<dbReference type="AlphaFoldDB" id="A0A1D7UCE8"/>